<feature type="chain" id="PRO_5002218900" evidence="1">
    <location>
        <begin position="20"/>
        <end position="309"/>
    </location>
</feature>
<keyword evidence="1" id="KW-0732">Signal</keyword>
<evidence type="ECO:0000313" key="2">
    <source>
        <dbReference type="EMBL" id="KIQ67872.1"/>
    </source>
</evidence>
<proteinExistence type="predicted"/>
<keyword evidence="3" id="KW-1185">Reference proteome</keyword>
<name>A0A0D0Q5V3_9RHOB</name>
<dbReference type="AlphaFoldDB" id="A0A0D0Q5V3"/>
<protein>
    <submittedName>
        <fullName evidence="2">Uncharacterized protein</fullName>
    </submittedName>
</protein>
<accession>A0A0D0Q5V3</accession>
<reference evidence="2 3" key="1">
    <citation type="submission" date="2013-01" db="EMBL/GenBank/DDBJ databases">
        <authorList>
            <person name="Fiebig A."/>
            <person name="Goeker M."/>
            <person name="Klenk H.-P.P."/>
        </authorList>
    </citation>
    <scope>NUCLEOTIDE SEQUENCE [LARGE SCALE GENOMIC DNA]</scope>
    <source>
        <strain evidence="2 3">DSM 24838</strain>
    </source>
</reference>
<dbReference type="Proteomes" id="UP000035100">
    <property type="component" value="Unassembled WGS sequence"/>
</dbReference>
<sequence>MRRSVAALFLSLAPLSALAQTGLDLISSETAAFDSMVLWNERDVRPIGLTEVARVEGQIFFGVSLILDVPWSDDLQRVSINSSDIKLTLPDGTELQAIGAYDYLGMMELGSPGLSVSRPYNWPESDADARWQGVFLVPEGTSGGTLTFPGEPGWSGEVTVPAVGREVDAASFAAFTIADVDRYRRIALEDRRAGLDIGSVLTPLPGHVLADVEIEIAPTASNRTANEERFHWSTSFFRLVAADGTTYWPAGERFMDRLLDDQFNGVDPGESATRRVVWMVPEAADVAFLFYGDTMVAQVDLTGAVADEG</sequence>
<comment type="caution">
    <text evidence="2">The sequence shown here is derived from an EMBL/GenBank/DDBJ whole genome shotgun (WGS) entry which is preliminary data.</text>
</comment>
<evidence type="ECO:0000256" key="1">
    <source>
        <dbReference type="SAM" id="SignalP"/>
    </source>
</evidence>
<gene>
    <name evidence="2" type="ORF">Wenmar_03602</name>
</gene>
<dbReference type="OrthoDB" id="7805715at2"/>
<feature type="signal peptide" evidence="1">
    <location>
        <begin position="1"/>
        <end position="19"/>
    </location>
</feature>
<dbReference type="RefSeq" id="WP_018302090.1">
    <property type="nucleotide sequence ID" value="NZ_KB902281.1"/>
</dbReference>
<evidence type="ECO:0000313" key="3">
    <source>
        <dbReference type="Proteomes" id="UP000035100"/>
    </source>
</evidence>
<organism evidence="2 3">
    <name type="scientific">Wenxinia marina DSM 24838</name>
    <dbReference type="NCBI Taxonomy" id="1123501"/>
    <lineage>
        <taxon>Bacteria</taxon>
        <taxon>Pseudomonadati</taxon>
        <taxon>Pseudomonadota</taxon>
        <taxon>Alphaproteobacteria</taxon>
        <taxon>Rhodobacterales</taxon>
        <taxon>Roseobacteraceae</taxon>
        <taxon>Wenxinia</taxon>
    </lineage>
</organism>
<dbReference type="eggNOG" id="ENOG5033E6J">
    <property type="taxonomic scope" value="Bacteria"/>
</dbReference>
<dbReference type="EMBL" id="AONG01000019">
    <property type="protein sequence ID" value="KIQ67872.1"/>
    <property type="molecule type" value="Genomic_DNA"/>
</dbReference>